<feature type="region of interest" description="Disordered" evidence="1">
    <location>
        <begin position="589"/>
        <end position="690"/>
    </location>
</feature>
<sequence length="690" mass="76990">MEPPSSDYMSVQDLSLPRRTPLQTQLEKIDPSIIKNGFPSTKMNRRGPGRLKVDTETALFEVSVLAFREIILNRLWKNDKKFQTEGDFCKHQWDILKPRKTLLIECAEVLKELSGIPVRPCSEQVCKALGQASVQLQPSALQRTSITPELWQRVLLAWREQYRIQPHERVDVENISADFVNNALFPQVTHVQQPQQPQQPQQQPPQIPQSPHPHHAQYPMQSPHTPHAPTPHQPQATSGVFNQHPSHGLAVPTIAVRPPYTPPYTQPQPNQQAVARQQYPQHQHPLVQTPSYTAPNNVAGANLHVPMTGIPPGSGSNSSPSHHGSKSNSSSASSASDAKDNAMFKDRFGHLLTDPRRFHAPTSILERVHHFFKGPPHLDPASFEGTFLDCPISVPFPDIMDSEAWLVPVPESNARQGSMPQFAPVQSCFLHVPILPSKRRFETENEVVLLDDVRLAGQLNAKLWEEFSGGNVVEAITLVPTSATWFVKTELADWPCVVMSGLKFEQANGVDPSGKKYAELHSYIAVYLGRDPLRQAQFVQTFQDLGISPPQVPENTFAGASSHSARPSAQDSQHRWIAGFRRLFRTQGHGSSVNAHKGSGGSGSEHPRDGGHWTPQDDDDGDDIDPRFDDIYSILPPHKKPRLERTGRPSDGQAAWHHSKRRKKDDEGFAKVKDHSQHNQTYGSDAEMSE</sequence>
<dbReference type="AlphaFoldDB" id="A0A197K994"/>
<name>A0A197K994_9FUNG</name>
<organism evidence="2 3">
    <name type="scientific">Linnemannia elongata AG-77</name>
    <dbReference type="NCBI Taxonomy" id="1314771"/>
    <lineage>
        <taxon>Eukaryota</taxon>
        <taxon>Fungi</taxon>
        <taxon>Fungi incertae sedis</taxon>
        <taxon>Mucoromycota</taxon>
        <taxon>Mortierellomycotina</taxon>
        <taxon>Mortierellomycetes</taxon>
        <taxon>Mortierellales</taxon>
        <taxon>Mortierellaceae</taxon>
        <taxon>Linnemannia</taxon>
    </lineage>
</organism>
<feature type="compositionally biased region" description="Low complexity" evidence="1">
    <location>
        <begin position="311"/>
        <end position="336"/>
    </location>
</feature>
<dbReference type="EMBL" id="KV442018">
    <property type="protein sequence ID" value="OAQ34262.1"/>
    <property type="molecule type" value="Genomic_DNA"/>
</dbReference>
<keyword evidence="3" id="KW-1185">Reference proteome</keyword>
<accession>A0A197K994</accession>
<gene>
    <name evidence="2" type="ORF">K457DRAFT_28680</name>
</gene>
<feature type="compositionally biased region" description="Basic and acidic residues" evidence="1">
    <location>
        <begin position="664"/>
        <end position="677"/>
    </location>
</feature>
<feature type="compositionally biased region" description="Pro residues" evidence="1">
    <location>
        <begin position="202"/>
        <end position="211"/>
    </location>
</feature>
<feature type="region of interest" description="Disordered" evidence="1">
    <location>
        <begin position="550"/>
        <end position="572"/>
    </location>
</feature>
<evidence type="ECO:0000313" key="2">
    <source>
        <dbReference type="EMBL" id="OAQ34262.1"/>
    </source>
</evidence>
<feature type="compositionally biased region" description="Low complexity" evidence="1">
    <location>
        <begin position="189"/>
        <end position="201"/>
    </location>
</feature>
<reference evidence="2 3" key="1">
    <citation type="submission" date="2016-05" db="EMBL/GenBank/DDBJ databases">
        <title>Genome sequencing reveals origins of a unique bacterial endosymbiosis in the earliest lineages of terrestrial Fungi.</title>
        <authorList>
            <consortium name="DOE Joint Genome Institute"/>
            <person name="Uehling J."/>
            <person name="Gryganskyi A."/>
            <person name="Hameed K."/>
            <person name="Tschaplinski T."/>
            <person name="Misztal P."/>
            <person name="Wu S."/>
            <person name="Desiro A."/>
            <person name="Vande Pol N."/>
            <person name="Du Z.-Y."/>
            <person name="Zienkiewicz A."/>
            <person name="Zienkiewicz K."/>
            <person name="Morin E."/>
            <person name="Tisserant E."/>
            <person name="Splivallo R."/>
            <person name="Hainaut M."/>
            <person name="Henrissat B."/>
            <person name="Ohm R."/>
            <person name="Kuo A."/>
            <person name="Yan J."/>
            <person name="Lipzen A."/>
            <person name="Nolan M."/>
            <person name="Labutti K."/>
            <person name="Barry K."/>
            <person name="Goldstein A."/>
            <person name="Labbe J."/>
            <person name="Schadt C."/>
            <person name="Tuskan G."/>
            <person name="Grigoriev I."/>
            <person name="Martin F."/>
            <person name="Vilgalys R."/>
            <person name="Bonito G."/>
        </authorList>
    </citation>
    <scope>NUCLEOTIDE SEQUENCE [LARGE SCALE GENOMIC DNA]</scope>
    <source>
        <strain evidence="2 3">AG-77</strain>
    </source>
</reference>
<feature type="region of interest" description="Disordered" evidence="1">
    <location>
        <begin position="189"/>
        <end position="338"/>
    </location>
</feature>
<feature type="compositionally biased region" description="Polar residues" evidence="1">
    <location>
        <begin position="558"/>
        <end position="571"/>
    </location>
</feature>
<proteinExistence type="predicted"/>
<dbReference type="OrthoDB" id="3971593at2759"/>
<evidence type="ECO:0000256" key="1">
    <source>
        <dbReference type="SAM" id="MobiDB-lite"/>
    </source>
</evidence>
<dbReference type="Proteomes" id="UP000078512">
    <property type="component" value="Unassembled WGS sequence"/>
</dbReference>
<protein>
    <submittedName>
        <fullName evidence="2">Uncharacterized protein</fullName>
    </submittedName>
</protein>
<feature type="compositionally biased region" description="Polar residues" evidence="1">
    <location>
        <begin position="270"/>
        <end position="296"/>
    </location>
</feature>
<evidence type="ECO:0000313" key="3">
    <source>
        <dbReference type="Proteomes" id="UP000078512"/>
    </source>
</evidence>